<gene>
    <name evidence="1" type="ORF">NCTC13315_00317</name>
</gene>
<dbReference type="EMBL" id="UGNV01000001">
    <property type="protein sequence ID" value="STX27801.1"/>
    <property type="molecule type" value="Genomic_DNA"/>
</dbReference>
<reference evidence="1 2" key="1">
    <citation type="submission" date="2018-06" db="EMBL/GenBank/DDBJ databases">
        <authorList>
            <consortium name="Pathogen Informatics"/>
            <person name="Doyle S."/>
        </authorList>
    </citation>
    <scope>NUCLEOTIDE SEQUENCE [LARGE SCALE GENOMIC DNA]</scope>
    <source>
        <strain evidence="1 2">NCTC13315</strain>
    </source>
</reference>
<keyword evidence="2" id="KW-1185">Reference proteome</keyword>
<proteinExistence type="predicted"/>
<dbReference type="RefSeq" id="WP_115301594.1">
    <property type="nucleotide sequence ID" value="NZ_CAAAHO010000011.1"/>
</dbReference>
<accession>A0A378HZ68</accession>
<dbReference type="Gene3D" id="3.90.70.10">
    <property type="entry name" value="Cysteine proteinases"/>
    <property type="match status" value="1"/>
</dbReference>
<dbReference type="Proteomes" id="UP000254968">
    <property type="component" value="Unassembled WGS sequence"/>
</dbReference>
<protein>
    <recommendedName>
        <fullName evidence="3">Peptidase C39-like domain-containing protein</fullName>
    </recommendedName>
</protein>
<evidence type="ECO:0008006" key="3">
    <source>
        <dbReference type="Google" id="ProtNLM"/>
    </source>
</evidence>
<dbReference type="OrthoDB" id="9805906at2"/>
<evidence type="ECO:0000313" key="1">
    <source>
        <dbReference type="EMBL" id="STX27801.1"/>
    </source>
</evidence>
<organism evidence="1 2">
    <name type="scientific">Legionella beliardensis</name>
    <dbReference type="NCBI Taxonomy" id="91822"/>
    <lineage>
        <taxon>Bacteria</taxon>
        <taxon>Pseudomonadati</taxon>
        <taxon>Pseudomonadota</taxon>
        <taxon>Gammaproteobacteria</taxon>
        <taxon>Legionellales</taxon>
        <taxon>Legionellaceae</taxon>
        <taxon>Legionella</taxon>
    </lineage>
</organism>
<sequence length="244" mass="27783">MIDLTIHTQPDDESCGPTSLHAIYRYYNLDLSLEEIVNTVERSLSGGTLASMLGKHALLQGFDTTLYVNNLAVFDPTWFENDGIACPALLKRKLRTQMKYKRTRRFVQASHSYLDYIELGGQIRFRTLSVKLLSQYFNQQVPILTGLSATYLYRSAREIYNKHGQGLYDDIRGTPCGHFVVLCGYDKPKRLIIVADPHRENPLSHDNYYKVSSNRLINAIMLGVLTYDANLLIIQPKGAMKCKL</sequence>
<evidence type="ECO:0000313" key="2">
    <source>
        <dbReference type="Proteomes" id="UP000254968"/>
    </source>
</evidence>
<name>A0A378HZ68_9GAMM</name>
<dbReference type="AlphaFoldDB" id="A0A378HZ68"/>